<proteinExistence type="predicted"/>
<keyword evidence="3" id="KW-0554">One-carbon metabolism</keyword>
<dbReference type="PROSITE" id="PS51330">
    <property type="entry name" value="DHFR_2"/>
    <property type="match status" value="1"/>
</dbReference>
<reference evidence="7" key="1">
    <citation type="journal article" date="2020" name="Nature">
        <title>Giant virus diversity and host interactions through global metagenomics.</title>
        <authorList>
            <person name="Schulz F."/>
            <person name="Roux S."/>
            <person name="Paez-Espino D."/>
            <person name="Jungbluth S."/>
            <person name="Walsh D.A."/>
            <person name="Denef V.J."/>
            <person name="McMahon K.D."/>
            <person name="Konstantinidis K.T."/>
            <person name="Eloe-Fadrosh E.A."/>
            <person name="Kyrpides N.C."/>
            <person name="Woyke T."/>
        </authorList>
    </citation>
    <scope>NUCLEOTIDE SEQUENCE</scope>
    <source>
        <strain evidence="7">GVMAG-M-3300023174-75</strain>
    </source>
</reference>
<dbReference type="EMBL" id="MN739684">
    <property type="protein sequence ID" value="QHT21040.1"/>
    <property type="molecule type" value="Genomic_DNA"/>
</dbReference>
<dbReference type="PANTHER" id="PTHR48069:SF3">
    <property type="entry name" value="DIHYDROFOLATE REDUCTASE"/>
    <property type="match status" value="1"/>
</dbReference>
<keyword evidence="5" id="KW-0560">Oxidoreductase</keyword>
<dbReference type="GO" id="GO:0006730">
    <property type="term" value="P:one-carbon metabolic process"/>
    <property type="evidence" value="ECO:0007669"/>
    <property type="project" value="UniProtKB-KW"/>
</dbReference>
<protein>
    <recommendedName>
        <fullName evidence="2">dihydrofolate reductase</fullName>
        <ecNumber evidence="2">1.5.1.3</ecNumber>
    </recommendedName>
</protein>
<sequence>MIVNIIVAYCNNYGIGKENGLVWNIKTDMAKFKKLTIGDTNNAVIMGKNTFLSLHNENGLTQRDNLILSKSITIDKENGKNRVKTFNSIQLLESFVKLQNYTKVWIIGGEQIYKLFLDNYKKDNASIFNISKIYITYINKDYECTSFFPDLAQYTNKYNLLFYNKKAHNTITCNDEEQDDDNDNSRVNSNIYDIEYIFV</sequence>
<dbReference type="InterPro" id="IPR024072">
    <property type="entry name" value="DHFR-like_dom_sf"/>
</dbReference>
<dbReference type="Pfam" id="PF00186">
    <property type="entry name" value="DHFR_1"/>
    <property type="match status" value="1"/>
</dbReference>
<evidence type="ECO:0000256" key="3">
    <source>
        <dbReference type="ARBA" id="ARBA00022563"/>
    </source>
</evidence>
<dbReference type="GO" id="GO:0004146">
    <property type="term" value="F:dihydrofolate reductase activity"/>
    <property type="evidence" value="ECO:0007669"/>
    <property type="project" value="UniProtKB-EC"/>
</dbReference>
<dbReference type="InterPro" id="IPR012259">
    <property type="entry name" value="DHFR"/>
</dbReference>
<dbReference type="GO" id="GO:0046655">
    <property type="term" value="P:folic acid metabolic process"/>
    <property type="evidence" value="ECO:0007669"/>
    <property type="project" value="TreeGrafter"/>
</dbReference>
<dbReference type="GO" id="GO:0046452">
    <property type="term" value="P:dihydrofolate metabolic process"/>
    <property type="evidence" value="ECO:0007669"/>
    <property type="project" value="TreeGrafter"/>
</dbReference>
<dbReference type="InterPro" id="IPR001796">
    <property type="entry name" value="DHFR_dom"/>
</dbReference>
<feature type="domain" description="DHFR" evidence="6">
    <location>
        <begin position="2"/>
        <end position="199"/>
    </location>
</feature>
<dbReference type="SUPFAM" id="SSF53597">
    <property type="entry name" value="Dihydrofolate reductase-like"/>
    <property type="match status" value="1"/>
</dbReference>
<dbReference type="GO" id="GO:0046654">
    <property type="term" value="P:tetrahydrofolate biosynthetic process"/>
    <property type="evidence" value="ECO:0007669"/>
    <property type="project" value="InterPro"/>
</dbReference>
<evidence type="ECO:0000259" key="6">
    <source>
        <dbReference type="PROSITE" id="PS51330"/>
    </source>
</evidence>
<dbReference type="PANTHER" id="PTHR48069">
    <property type="entry name" value="DIHYDROFOLATE REDUCTASE"/>
    <property type="match status" value="1"/>
</dbReference>
<evidence type="ECO:0000256" key="4">
    <source>
        <dbReference type="ARBA" id="ARBA00022857"/>
    </source>
</evidence>
<dbReference type="PRINTS" id="PR00070">
    <property type="entry name" value="DHFR"/>
</dbReference>
<name>A0A6C0DXJ4_9ZZZZ</name>
<evidence type="ECO:0000313" key="7">
    <source>
        <dbReference type="EMBL" id="QHT21040.1"/>
    </source>
</evidence>
<evidence type="ECO:0000256" key="2">
    <source>
        <dbReference type="ARBA" id="ARBA00012856"/>
    </source>
</evidence>
<organism evidence="7">
    <name type="scientific">viral metagenome</name>
    <dbReference type="NCBI Taxonomy" id="1070528"/>
    <lineage>
        <taxon>unclassified sequences</taxon>
        <taxon>metagenomes</taxon>
        <taxon>organismal metagenomes</taxon>
    </lineage>
</organism>
<evidence type="ECO:0000256" key="5">
    <source>
        <dbReference type="ARBA" id="ARBA00023002"/>
    </source>
</evidence>
<comment type="pathway">
    <text evidence="1">Cofactor biosynthesis; tetrahydrofolate biosynthesis; 5,6,7,8-tetrahydrofolate from 7,8-dihydrofolate: step 1/1.</text>
</comment>
<dbReference type="GO" id="GO:0005739">
    <property type="term" value="C:mitochondrion"/>
    <property type="evidence" value="ECO:0007669"/>
    <property type="project" value="TreeGrafter"/>
</dbReference>
<dbReference type="CDD" id="cd00209">
    <property type="entry name" value="DHFR"/>
    <property type="match status" value="1"/>
</dbReference>
<accession>A0A6C0DXJ4</accession>
<keyword evidence="4" id="KW-0521">NADP</keyword>
<dbReference type="Gene3D" id="3.40.430.10">
    <property type="entry name" value="Dihydrofolate Reductase, subunit A"/>
    <property type="match status" value="1"/>
</dbReference>
<dbReference type="GO" id="GO:0050661">
    <property type="term" value="F:NADP binding"/>
    <property type="evidence" value="ECO:0007669"/>
    <property type="project" value="InterPro"/>
</dbReference>
<evidence type="ECO:0000256" key="1">
    <source>
        <dbReference type="ARBA" id="ARBA00004903"/>
    </source>
</evidence>
<dbReference type="EC" id="1.5.1.3" evidence="2"/>
<dbReference type="AlphaFoldDB" id="A0A6C0DXJ4"/>